<gene>
    <name evidence="9" type="ORF">TKV_c09550</name>
</gene>
<dbReference type="Pfam" id="PF07690">
    <property type="entry name" value="MFS_1"/>
    <property type="match status" value="1"/>
</dbReference>
<dbReference type="Proteomes" id="UP000029669">
    <property type="component" value="Chromosome"/>
</dbReference>
<feature type="transmembrane region" description="Helical" evidence="7">
    <location>
        <begin position="179"/>
        <end position="201"/>
    </location>
</feature>
<evidence type="ECO:0000256" key="2">
    <source>
        <dbReference type="ARBA" id="ARBA00022448"/>
    </source>
</evidence>
<dbReference type="GO" id="GO:0022857">
    <property type="term" value="F:transmembrane transporter activity"/>
    <property type="evidence" value="ECO:0007669"/>
    <property type="project" value="InterPro"/>
</dbReference>
<feature type="transmembrane region" description="Helical" evidence="7">
    <location>
        <begin position="51"/>
        <end position="71"/>
    </location>
</feature>
<sequence>MMKYLLNLLKDFLTLSRNSKFLLLSVLISNIGNGIQLLTVGKVLYDKTNSVGAFGFVILSEQLIKFFLQLFSGSYVDSRNPRNVVVASDAIRGIMLLLLLLCFWSNDWIAIGLMVTTLAINAVKPFYNASIFALSSRIEEGDELLKLNIVFNTFFQVGQLLGSGIASIILMWFNPLWGVFINAVTFLISAFFLSCITNVEVEHGTERQKKKITLAFFLQDWKEFFKKLRYKLALVILVLLSVGDIFMVNVINLLMIPIINNKLSGHYNWLFFLDGGFAFGAGVFSLYVYKVKQKIGIYKTILLSVLIQAASFALISVTYSLIPMTILFILIGATNASSISLSITLTQQFSEKEIKGKISSLRQLVLSIFLLVSIPLIDKLHKINFDATLLLSSGILFLFFLGYFASKSVIFQSKKTGVIAG</sequence>
<dbReference type="InterPro" id="IPR022324">
    <property type="entry name" value="Bacilysin_exporter_BacE_put"/>
</dbReference>
<dbReference type="Gene3D" id="1.20.1250.20">
    <property type="entry name" value="MFS general substrate transporter like domains"/>
    <property type="match status" value="1"/>
</dbReference>
<dbReference type="SUPFAM" id="SSF103473">
    <property type="entry name" value="MFS general substrate transporter"/>
    <property type="match status" value="1"/>
</dbReference>
<feature type="transmembrane region" description="Helical" evidence="7">
    <location>
        <begin position="83"/>
        <end position="102"/>
    </location>
</feature>
<keyword evidence="3" id="KW-1003">Cell membrane</keyword>
<dbReference type="PANTHER" id="PTHR23513">
    <property type="entry name" value="INTEGRAL MEMBRANE EFFLUX PROTEIN-RELATED"/>
    <property type="match status" value="1"/>
</dbReference>
<dbReference type="GO" id="GO:0005886">
    <property type="term" value="C:plasma membrane"/>
    <property type="evidence" value="ECO:0007669"/>
    <property type="project" value="UniProtKB-SubCell"/>
</dbReference>
<keyword evidence="2" id="KW-0813">Transport</keyword>
<evidence type="ECO:0000256" key="7">
    <source>
        <dbReference type="SAM" id="Phobius"/>
    </source>
</evidence>
<organism evidence="9 10">
    <name type="scientific">Thermoanaerobacter kivui</name>
    <name type="common">Acetogenium kivui</name>
    <dbReference type="NCBI Taxonomy" id="2325"/>
    <lineage>
        <taxon>Bacteria</taxon>
        <taxon>Bacillati</taxon>
        <taxon>Bacillota</taxon>
        <taxon>Clostridia</taxon>
        <taxon>Thermoanaerobacterales</taxon>
        <taxon>Thermoanaerobacteraceae</taxon>
        <taxon>Thermoanaerobacter</taxon>
    </lineage>
</organism>
<dbReference type="AlphaFoldDB" id="A0A097AQM5"/>
<evidence type="ECO:0000313" key="9">
    <source>
        <dbReference type="EMBL" id="AIS52134.1"/>
    </source>
</evidence>
<feature type="transmembrane region" description="Helical" evidence="7">
    <location>
        <begin position="267"/>
        <end position="289"/>
    </location>
</feature>
<evidence type="ECO:0000256" key="6">
    <source>
        <dbReference type="ARBA" id="ARBA00023136"/>
    </source>
</evidence>
<dbReference type="InterPro" id="IPR020846">
    <property type="entry name" value="MFS_dom"/>
</dbReference>
<feature type="transmembrane region" description="Helical" evidence="7">
    <location>
        <begin position="325"/>
        <end position="346"/>
    </location>
</feature>
<dbReference type="PANTHER" id="PTHR23513:SF6">
    <property type="entry name" value="MAJOR FACILITATOR SUPERFAMILY ASSOCIATED DOMAIN-CONTAINING PROTEIN"/>
    <property type="match status" value="1"/>
</dbReference>
<keyword evidence="5 7" id="KW-1133">Transmembrane helix</keyword>
<feature type="transmembrane region" description="Helical" evidence="7">
    <location>
        <begin position="383"/>
        <end position="405"/>
    </location>
</feature>
<dbReference type="HOGENOM" id="CLU_053674_0_0_9"/>
<dbReference type="OrthoDB" id="9775268at2"/>
<dbReference type="PRINTS" id="PR01988">
    <property type="entry name" value="EXPORTERBACE"/>
</dbReference>
<evidence type="ECO:0000313" key="10">
    <source>
        <dbReference type="Proteomes" id="UP000029669"/>
    </source>
</evidence>
<dbReference type="PROSITE" id="PS50850">
    <property type="entry name" value="MFS"/>
    <property type="match status" value="1"/>
</dbReference>
<dbReference type="InterPro" id="IPR011701">
    <property type="entry name" value="MFS"/>
</dbReference>
<dbReference type="RefSeq" id="WP_049684935.1">
    <property type="nucleotide sequence ID" value="NZ_CP009170.1"/>
</dbReference>
<dbReference type="eggNOG" id="COG2814">
    <property type="taxonomic scope" value="Bacteria"/>
</dbReference>
<comment type="subcellular location">
    <subcellularLocation>
        <location evidence="1">Cell membrane</location>
        <topology evidence="1">Multi-pass membrane protein</topology>
    </subcellularLocation>
</comment>
<keyword evidence="4 7" id="KW-0812">Transmembrane</keyword>
<feature type="transmembrane region" description="Helical" evidence="7">
    <location>
        <begin position="108"/>
        <end position="127"/>
    </location>
</feature>
<evidence type="ECO:0000256" key="1">
    <source>
        <dbReference type="ARBA" id="ARBA00004651"/>
    </source>
</evidence>
<accession>A0A097AQM5</accession>
<name>A0A097AQM5_THEKI</name>
<evidence type="ECO:0000256" key="5">
    <source>
        <dbReference type="ARBA" id="ARBA00022989"/>
    </source>
</evidence>
<dbReference type="InterPro" id="IPR036259">
    <property type="entry name" value="MFS_trans_sf"/>
</dbReference>
<feature type="transmembrane region" description="Helical" evidence="7">
    <location>
        <begin position="358"/>
        <end position="377"/>
    </location>
</feature>
<dbReference type="CDD" id="cd06173">
    <property type="entry name" value="MFS_MefA_like"/>
    <property type="match status" value="1"/>
</dbReference>
<reference evidence="10" key="1">
    <citation type="journal article" date="2015" name="Genome Announc.">
        <title>Whole-Genome Sequences of 80 Environmental and Clinical Isolates of Burkholderia pseudomallei.</title>
        <authorList>
            <person name="Johnson S.L."/>
            <person name="Baker A.L."/>
            <person name="Chain P.S."/>
            <person name="Currie B.J."/>
            <person name="Daligault H.E."/>
            <person name="Davenport K.W."/>
            <person name="Davis C.B."/>
            <person name="Inglis T.J."/>
            <person name="Kaestli M."/>
            <person name="Koren S."/>
            <person name="Mayo M."/>
            <person name="Merritt A.J."/>
            <person name="Price E.P."/>
            <person name="Sarovich D.S."/>
            <person name="Warner J."/>
            <person name="Rosovitz M.J."/>
        </authorList>
    </citation>
    <scope>NUCLEOTIDE SEQUENCE [LARGE SCALE GENOMIC DNA]</scope>
    <source>
        <strain evidence="10">DSM 2030</strain>
    </source>
</reference>
<dbReference type="EMBL" id="CP009170">
    <property type="protein sequence ID" value="AIS52134.1"/>
    <property type="molecule type" value="Genomic_DNA"/>
</dbReference>
<feature type="transmembrane region" description="Helical" evidence="7">
    <location>
        <begin position="21"/>
        <end position="45"/>
    </location>
</feature>
<feature type="transmembrane region" description="Helical" evidence="7">
    <location>
        <begin position="232"/>
        <end position="255"/>
    </location>
</feature>
<dbReference type="STRING" id="2325.TKV_c09550"/>
<keyword evidence="6 7" id="KW-0472">Membrane</keyword>
<keyword evidence="10" id="KW-1185">Reference proteome</keyword>
<dbReference type="KEGG" id="tki:TKV_c09550"/>
<feature type="transmembrane region" description="Helical" evidence="7">
    <location>
        <begin position="301"/>
        <end position="319"/>
    </location>
</feature>
<feature type="transmembrane region" description="Helical" evidence="7">
    <location>
        <begin position="147"/>
        <end position="173"/>
    </location>
</feature>
<evidence type="ECO:0000256" key="4">
    <source>
        <dbReference type="ARBA" id="ARBA00022692"/>
    </source>
</evidence>
<feature type="domain" description="Major facilitator superfamily (MFS) profile" evidence="8">
    <location>
        <begin position="233"/>
        <end position="421"/>
    </location>
</feature>
<evidence type="ECO:0000256" key="3">
    <source>
        <dbReference type="ARBA" id="ARBA00022475"/>
    </source>
</evidence>
<proteinExistence type="predicted"/>
<evidence type="ECO:0000259" key="8">
    <source>
        <dbReference type="PROSITE" id="PS50850"/>
    </source>
</evidence>
<protein>
    <submittedName>
        <fullName evidence="9">Major facilitator superfamily MFS_1</fullName>
    </submittedName>
</protein>